<name>A0A4U5WQQ5_STRLS</name>
<dbReference type="EMBL" id="SZNQ01000001">
    <property type="protein sequence ID" value="TKT04648.1"/>
    <property type="molecule type" value="Genomic_DNA"/>
</dbReference>
<sequence>MPAIRTVRRTPAPAEPAGPRLEHVVPFRFSAADRDPAPGDPQPYVDHLRALHSAAGTADPTVELDWLTGGARVSYHDMVRVVVERLGAELAGVDLVVTVDASPDCRHQSFPACLLAAALPGDPLVLGISEQGVAGPFTALRLAHDQLRAGLRRRALVLVVEQSTLPQGSFAGPVEDVAVALLLDAGPGPGPRLERPEVGITGRGPGAVPAAPAAVPGHPCAGAWLTLADQLAGPGGPPYGPDGRLVIADRDPVLPYACRAALTRPAPAPQPAVLTEVAVRPVLEPVA</sequence>
<keyword evidence="2" id="KW-1185">Reference proteome</keyword>
<organism evidence="1 2">
    <name type="scientific">Streptomyces lasalocidi</name>
    <name type="common">Streptomyces lasaliensis</name>
    <dbReference type="NCBI Taxonomy" id="324833"/>
    <lineage>
        <taxon>Bacteria</taxon>
        <taxon>Bacillati</taxon>
        <taxon>Actinomycetota</taxon>
        <taxon>Actinomycetes</taxon>
        <taxon>Kitasatosporales</taxon>
        <taxon>Streptomycetaceae</taxon>
        <taxon>Streptomyces</taxon>
    </lineage>
</organism>
<dbReference type="GO" id="GO:0016747">
    <property type="term" value="F:acyltransferase activity, transferring groups other than amino-acyl groups"/>
    <property type="evidence" value="ECO:0007669"/>
    <property type="project" value="UniProtKB-ARBA"/>
</dbReference>
<dbReference type="RefSeq" id="WP_137310471.1">
    <property type="nucleotide sequence ID" value="NZ_SZNQ01000001.1"/>
</dbReference>
<comment type="caution">
    <text evidence="1">The sequence shown here is derived from an EMBL/GenBank/DDBJ whole genome shotgun (WGS) entry which is preliminary data.</text>
</comment>
<dbReference type="AlphaFoldDB" id="A0A4U5WQQ5"/>
<dbReference type="InterPro" id="IPR016039">
    <property type="entry name" value="Thiolase-like"/>
</dbReference>
<accession>A0A4U5WQQ5</accession>
<dbReference type="Proteomes" id="UP000305929">
    <property type="component" value="Unassembled WGS sequence"/>
</dbReference>
<evidence type="ECO:0000313" key="2">
    <source>
        <dbReference type="Proteomes" id="UP000305929"/>
    </source>
</evidence>
<reference evidence="1 2" key="1">
    <citation type="submission" date="2019-04" db="EMBL/GenBank/DDBJ databases">
        <title>Streptomyces lasaliensis sp. nov., an Actinomycete isolated from soil which produces the polyether antibiotic lasalocid.</title>
        <authorList>
            <person name="Erwin G."/>
            <person name="Haber C."/>
        </authorList>
    </citation>
    <scope>NUCLEOTIDE SEQUENCE [LARGE SCALE GENOMIC DNA]</scope>
    <source>
        <strain evidence="1 2">X-537</strain>
    </source>
</reference>
<dbReference type="SUPFAM" id="SSF53901">
    <property type="entry name" value="Thiolase-like"/>
    <property type="match status" value="1"/>
</dbReference>
<gene>
    <name evidence="1" type="ORF">E4U91_34690</name>
</gene>
<dbReference type="OrthoDB" id="3368027at2"/>
<evidence type="ECO:0000313" key="1">
    <source>
        <dbReference type="EMBL" id="TKT04648.1"/>
    </source>
</evidence>
<dbReference type="Gene3D" id="3.40.47.10">
    <property type="match status" value="1"/>
</dbReference>
<protein>
    <submittedName>
        <fullName evidence="1">Uncharacterized protein</fullName>
    </submittedName>
</protein>
<proteinExistence type="predicted"/>